<sequence length="103" mass="11016">MLFTKTILFAILGLAIAAPVDVATNAVAAAPQDAQDGCNGAYRGEHSACERGRDQKHDGRAEERRGEREIERGQIGKGINNIEKGAHDIGRGQGRECRTGGRC</sequence>
<evidence type="ECO:0000256" key="2">
    <source>
        <dbReference type="SAM" id="SignalP"/>
    </source>
</evidence>
<keyword evidence="4" id="KW-1185">Reference proteome</keyword>
<gene>
    <name evidence="3" type="ORF">BT63DRAFT_415119</name>
</gene>
<name>A0A6A6U808_9PEZI</name>
<reference evidence="3" key="1">
    <citation type="journal article" date="2020" name="Stud. Mycol.">
        <title>101 Dothideomycetes genomes: a test case for predicting lifestyles and emergence of pathogens.</title>
        <authorList>
            <person name="Haridas S."/>
            <person name="Albert R."/>
            <person name="Binder M."/>
            <person name="Bloem J."/>
            <person name="Labutti K."/>
            <person name="Salamov A."/>
            <person name="Andreopoulos B."/>
            <person name="Baker S."/>
            <person name="Barry K."/>
            <person name="Bills G."/>
            <person name="Bluhm B."/>
            <person name="Cannon C."/>
            <person name="Castanera R."/>
            <person name="Culley D."/>
            <person name="Daum C."/>
            <person name="Ezra D."/>
            <person name="Gonzalez J."/>
            <person name="Henrissat B."/>
            <person name="Kuo A."/>
            <person name="Liang C."/>
            <person name="Lipzen A."/>
            <person name="Lutzoni F."/>
            <person name="Magnuson J."/>
            <person name="Mondo S."/>
            <person name="Nolan M."/>
            <person name="Ohm R."/>
            <person name="Pangilinan J."/>
            <person name="Park H.-J."/>
            <person name="Ramirez L."/>
            <person name="Alfaro M."/>
            <person name="Sun H."/>
            <person name="Tritt A."/>
            <person name="Yoshinaga Y."/>
            <person name="Zwiers L.-H."/>
            <person name="Turgeon B."/>
            <person name="Goodwin S."/>
            <person name="Spatafora J."/>
            <person name="Crous P."/>
            <person name="Grigoriev I."/>
        </authorList>
    </citation>
    <scope>NUCLEOTIDE SEQUENCE</scope>
    <source>
        <strain evidence="3">CBS 115976</strain>
    </source>
</reference>
<accession>A0A6A6U808</accession>
<feature type="chain" id="PRO_5025340091" evidence="2">
    <location>
        <begin position="18"/>
        <end position="103"/>
    </location>
</feature>
<evidence type="ECO:0000313" key="4">
    <source>
        <dbReference type="Proteomes" id="UP000799302"/>
    </source>
</evidence>
<feature type="signal peptide" evidence="2">
    <location>
        <begin position="1"/>
        <end position="17"/>
    </location>
</feature>
<keyword evidence="2" id="KW-0732">Signal</keyword>
<protein>
    <submittedName>
        <fullName evidence="3">Uncharacterized protein</fullName>
    </submittedName>
</protein>
<dbReference type="Proteomes" id="UP000799302">
    <property type="component" value="Unassembled WGS sequence"/>
</dbReference>
<feature type="compositionally biased region" description="Basic and acidic residues" evidence="1">
    <location>
        <begin position="84"/>
        <end position="103"/>
    </location>
</feature>
<dbReference type="AlphaFoldDB" id="A0A6A6U808"/>
<dbReference type="EMBL" id="MU004237">
    <property type="protein sequence ID" value="KAF2667567.1"/>
    <property type="molecule type" value="Genomic_DNA"/>
</dbReference>
<feature type="region of interest" description="Disordered" evidence="1">
    <location>
        <begin position="49"/>
        <end position="69"/>
    </location>
</feature>
<proteinExistence type="predicted"/>
<evidence type="ECO:0000313" key="3">
    <source>
        <dbReference type="EMBL" id="KAF2667567.1"/>
    </source>
</evidence>
<dbReference type="OrthoDB" id="10402526at2759"/>
<feature type="region of interest" description="Disordered" evidence="1">
    <location>
        <begin position="82"/>
        <end position="103"/>
    </location>
</feature>
<evidence type="ECO:0000256" key="1">
    <source>
        <dbReference type="SAM" id="MobiDB-lite"/>
    </source>
</evidence>
<organism evidence="3 4">
    <name type="scientific">Microthyrium microscopicum</name>
    <dbReference type="NCBI Taxonomy" id="703497"/>
    <lineage>
        <taxon>Eukaryota</taxon>
        <taxon>Fungi</taxon>
        <taxon>Dikarya</taxon>
        <taxon>Ascomycota</taxon>
        <taxon>Pezizomycotina</taxon>
        <taxon>Dothideomycetes</taxon>
        <taxon>Dothideomycetes incertae sedis</taxon>
        <taxon>Microthyriales</taxon>
        <taxon>Microthyriaceae</taxon>
        <taxon>Microthyrium</taxon>
    </lineage>
</organism>